<dbReference type="VEuPathDB" id="FungiDB:ACLA_098110"/>
<organism evidence="2 3">
    <name type="scientific">Aspergillus clavatus (strain ATCC 1007 / CBS 513.65 / DSM 816 / NCTC 3887 / NRRL 1 / QM 1276 / 107)</name>
    <dbReference type="NCBI Taxonomy" id="344612"/>
    <lineage>
        <taxon>Eukaryota</taxon>
        <taxon>Fungi</taxon>
        <taxon>Dikarya</taxon>
        <taxon>Ascomycota</taxon>
        <taxon>Pezizomycotina</taxon>
        <taxon>Eurotiomycetes</taxon>
        <taxon>Eurotiomycetidae</taxon>
        <taxon>Eurotiales</taxon>
        <taxon>Aspergillaceae</taxon>
        <taxon>Aspergillus</taxon>
        <taxon>Aspergillus subgen. Fumigati</taxon>
    </lineage>
</organism>
<name>A1CMT2_ASPCL</name>
<dbReference type="InterPro" id="IPR012677">
    <property type="entry name" value="Nucleotide-bd_a/b_plait_sf"/>
</dbReference>
<proteinExistence type="predicted"/>
<dbReference type="RefSeq" id="XP_001270295.1">
    <property type="nucleotide sequence ID" value="XM_001270294.1"/>
</dbReference>
<gene>
    <name evidence="2" type="ORF">ACLA_098110</name>
</gene>
<sequence length="615" mass="69245">MESRNADDPFAGYHPAYPFTPPPLQDFNMIPFGAPAIPGQYLTPPDARSSHHLAQQGPFLYPSVYSMQDMSSALIEPNSQSQLGHSALSTGAARFSGLPRHNDSFSSGSRWPPRSSLQQLYRINAQDHPETRPQTTDFAMSFDTVALASEIPIGSQVHQMVPPNWGVVKIANIPYSVTRKEIIQFLGRHARLITPQQGCAIHIIMERSTAKTMDCYAEFQSAEDAEDTATRINRIYETGRAPRLGNRSVDVETSCQEALLKDLFPRAKCILWKDGMPFATPNTDPYSTGFTGFFTSEEIVGAIRHAEIPHRSPFCAKCPQRTYESTISTLYKFPWYATELYTVHNRNQLFELVNRHILSLVARVKRSNTVGLDQRLLRELLYAGLNCPAFNERQKYTLCTNSEDTAEIMKFPDMGKWFPFDTLVKLPKTEENRLLYYVKLISKGMHEDHAEAMLPNNFPVSNVHLESPYGRIWFEWPLNAAKSLTWKDAVEHETKILNNLVLTGWIENYKENNLKSGLIPESSAASSRESQNNTIVSSGSDVSPSHMRTSTRTDIFATPSRRARDQTANSPFAGNSDDGWRRALFMHSSNGIRGRFPGHRNTLSSPTCLPSTRDT</sequence>
<dbReference type="AlphaFoldDB" id="A1CMT2"/>
<dbReference type="GO" id="GO:0003676">
    <property type="term" value="F:nucleic acid binding"/>
    <property type="evidence" value="ECO:0007669"/>
    <property type="project" value="InterPro"/>
</dbReference>
<dbReference type="GeneID" id="4702421"/>
<dbReference type="EMBL" id="DS027058">
    <property type="protein sequence ID" value="EAW08869.1"/>
    <property type="molecule type" value="Genomic_DNA"/>
</dbReference>
<evidence type="ECO:0008006" key="4">
    <source>
        <dbReference type="Google" id="ProtNLM"/>
    </source>
</evidence>
<dbReference type="eggNOG" id="ENOG502RY8V">
    <property type="taxonomic scope" value="Eukaryota"/>
</dbReference>
<dbReference type="Proteomes" id="UP000006701">
    <property type="component" value="Unassembled WGS sequence"/>
</dbReference>
<dbReference type="OMA" id="CAIHIIM"/>
<dbReference type="Gene3D" id="3.30.70.330">
    <property type="match status" value="1"/>
</dbReference>
<dbReference type="SUPFAM" id="SSF54928">
    <property type="entry name" value="RNA-binding domain, RBD"/>
    <property type="match status" value="1"/>
</dbReference>
<protein>
    <recommendedName>
        <fullName evidence="4">RRM domain-containing protein</fullName>
    </recommendedName>
</protein>
<keyword evidence="3" id="KW-1185">Reference proteome</keyword>
<feature type="region of interest" description="Disordered" evidence="1">
    <location>
        <begin position="591"/>
        <end position="615"/>
    </location>
</feature>
<feature type="region of interest" description="Disordered" evidence="1">
    <location>
        <begin position="522"/>
        <end position="576"/>
    </location>
</feature>
<reference evidence="2 3" key="1">
    <citation type="journal article" date="2008" name="PLoS Genet.">
        <title>Genomic islands in the pathogenic filamentous fungus Aspergillus fumigatus.</title>
        <authorList>
            <person name="Fedorova N.D."/>
            <person name="Khaldi N."/>
            <person name="Joardar V.S."/>
            <person name="Maiti R."/>
            <person name="Amedeo P."/>
            <person name="Anderson M.J."/>
            <person name="Crabtree J."/>
            <person name="Silva J.C."/>
            <person name="Badger J.H."/>
            <person name="Albarraq A."/>
            <person name="Angiuoli S."/>
            <person name="Bussey H."/>
            <person name="Bowyer P."/>
            <person name="Cotty P.J."/>
            <person name="Dyer P.S."/>
            <person name="Egan A."/>
            <person name="Galens K."/>
            <person name="Fraser-Liggett C.M."/>
            <person name="Haas B.J."/>
            <person name="Inman J.M."/>
            <person name="Kent R."/>
            <person name="Lemieux S."/>
            <person name="Malavazi I."/>
            <person name="Orvis J."/>
            <person name="Roemer T."/>
            <person name="Ronning C.M."/>
            <person name="Sundaram J.P."/>
            <person name="Sutton G."/>
            <person name="Turner G."/>
            <person name="Venter J.C."/>
            <person name="White O.R."/>
            <person name="Whitty B.R."/>
            <person name="Youngman P."/>
            <person name="Wolfe K.H."/>
            <person name="Goldman G.H."/>
            <person name="Wortman J.R."/>
            <person name="Jiang B."/>
            <person name="Denning D.W."/>
            <person name="Nierman W.C."/>
        </authorList>
    </citation>
    <scope>NUCLEOTIDE SEQUENCE [LARGE SCALE GENOMIC DNA]</scope>
    <source>
        <strain evidence="3">ATCC 1007 / CBS 513.65 / DSM 816 / NCTC 3887 / NRRL 1</strain>
    </source>
</reference>
<dbReference type="STRING" id="344612.A1CMT2"/>
<accession>A1CMT2</accession>
<feature type="compositionally biased region" description="Polar residues" evidence="1">
    <location>
        <begin position="523"/>
        <end position="553"/>
    </location>
</feature>
<evidence type="ECO:0000313" key="2">
    <source>
        <dbReference type="EMBL" id="EAW08869.1"/>
    </source>
</evidence>
<evidence type="ECO:0000256" key="1">
    <source>
        <dbReference type="SAM" id="MobiDB-lite"/>
    </source>
</evidence>
<dbReference type="KEGG" id="act:ACLA_098110"/>
<evidence type="ECO:0000313" key="3">
    <source>
        <dbReference type="Proteomes" id="UP000006701"/>
    </source>
</evidence>
<dbReference type="InterPro" id="IPR035979">
    <property type="entry name" value="RBD_domain_sf"/>
</dbReference>
<dbReference type="HOGENOM" id="CLU_031479_1_0_1"/>
<dbReference type="OrthoDB" id="336240at2759"/>
<feature type="compositionally biased region" description="Polar residues" evidence="1">
    <location>
        <begin position="601"/>
        <end position="615"/>
    </location>
</feature>